<feature type="compositionally biased region" description="Low complexity" evidence="1">
    <location>
        <begin position="1"/>
        <end position="14"/>
    </location>
</feature>
<dbReference type="AlphaFoldDB" id="A0A4Q9Q4M9"/>
<keyword evidence="3" id="KW-1185">Reference proteome</keyword>
<sequence length="345" mass="37084">MPSASSSTSISRPTAPRPIPKRAVNTWPGTTASRNHFEDFLREIGACTESTHLCCIPKVTTTHPHVHTSQRSTSNVRSKARSSPSRTTHSRVHLRDASIEESPALTRTKPLPAEGRGRSLSSGRVSGTLTSGLPISPKSPALSSINLENHDATAAYDYFPSAHDHLITVIGHPNLEGRPSRALTRASPKPPQSTSRSPDPQGMSRPSSSSPSSSRSRELEPHSRTRSAGRSSSRTPSIDSLDTASSSEAPATPKTQSMLVHDLPPVSTSPLEELERSSRFRVQCVCMTCKRAGSNFPHCGKCGDMWCSRECRTGAAGTHVCHGRIVRAAQDSRVLQAHPATFVVV</sequence>
<proteinExistence type="predicted"/>
<evidence type="ECO:0000313" key="3">
    <source>
        <dbReference type="Proteomes" id="UP000292082"/>
    </source>
</evidence>
<feature type="compositionally biased region" description="Low complexity" evidence="1">
    <location>
        <begin position="204"/>
        <end position="214"/>
    </location>
</feature>
<name>A0A4Q9Q4M9_9APHY</name>
<evidence type="ECO:0000256" key="1">
    <source>
        <dbReference type="SAM" id="MobiDB-lite"/>
    </source>
</evidence>
<reference evidence="2 3" key="1">
    <citation type="submission" date="2019-01" db="EMBL/GenBank/DDBJ databases">
        <title>Draft genome sequences of three monokaryotic isolates of the white-rot basidiomycete fungus Dichomitus squalens.</title>
        <authorList>
            <consortium name="DOE Joint Genome Institute"/>
            <person name="Lopez S.C."/>
            <person name="Andreopoulos B."/>
            <person name="Pangilinan J."/>
            <person name="Lipzen A."/>
            <person name="Riley R."/>
            <person name="Ahrendt S."/>
            <person name="Ng V."/>
            <person name="Barry K."/>
            <person name="Daum C."/>
            <person name="Grigoriev I.V."/>
            <person name="Hilden K.S."/>
            <person name="Makela M.R."/>
            <person name="de Vries R.P."/>
        </authorList>
    </citation>
    <scope>NUCLEOTIDE SEQUENCE [LARGE SCALE GENOMIC DNA]</scope>
    <source>
        <strain evidence="2 3">CBS 464.89</strain>
    </source>
</reference>
<dbReference type="Proteomes" id="UP000292082">
    <property type="component" value="Unassembled WGS sequence"/>
</dbReference>
<evidence type="ECO:0008006" key="4">
    <source>
        <dbReference type="Google" id="ProtNLM"/>
    </source>
</evidence>
<dbReference type="EMBL" id="ML145094">
    <property type="protein sequence ID" value="TBU62323.1"/>
    <property type="molecule type" value="Genomic_DNA"/>
</dbReference>
<evidence type="ECO:0000313" key="2">
    <source>
        <dbReference type="EMBL" id="TBU62323.1"/>
    </source>
</evidence>
<feature type="compositionally biased region" description="Low complexity" evidence="1">
    <location>
        <begin position="226"/>
        <end position="237"/>
    </location>
</feature>
<feature type="compositionally biased region" description="Low complexity" evidence="1">
    <location>
        <begin position="118"/>
        <end position="133"/>
    </location>
</feature>
<accession>A0A4Q9Q4M9</accession>
<organism evidence="2 3">
    <name type="scientific">Dichomitus squalens</name>
    <dbReference type="NCBI Taxonomy" id="114155"/>
    <lineage>
        <taxon>Eukaryota</taxon>
        <taxon>Fungi</taxon>
        <taxon>Dikarya</taxon>
        <taxon>Basidiomycota</taxon>
        <taxon>Agaricomycotina</taxon>
        <taxon>Agaricomycetes</taxon>
        <taxon>Polyporales</taxon>
        <taxon>Polyporaceae</taxon>
        <taxon>Dichomitus</taxon>
    </lineage>
</organism>
<feature type="region of interest" description="Disordered" evidence="1">
    <location>
        <begin position="1"/>
        <end position="32"/>
    </location>
</feature>
<feature type="region of interest" description="Disordered" evidence="1">
    <location>
        <begin position="172"/>
        <end position="274"/>
    </location>
</feature>
<gene>
    <name evidence="2" type="ORF">BD310DRAFT_919148</name>
</gene>
<feature type="compositionally biased region" description="Polar residues" evidence="1">
    <location>
        <begin position="238"/>
        <end position="258"/>
    </location>
</feature>
<feature type="region of interest" description="Disordered" evidence="1">
    <location>
        <begin position="63"/>
        <end position="141"/>
    </location>
</feature>
<protein>
    <recommendedName>
        <fullName evidence="4">HIT-type domain-containing protein</fullName>
    </recommendedName>
</protein>
<feature type="compositionally biased region" description="Polar residues" evidence="1">
    <location>
        <begin position="69"/>
        <end position="87"/>
    </location>
</feature>